<evidence type="ECO:0000313" key="3">
    <source>
        <dbReference type="Proteomes" id="UP001221757"/>
    </source>
</evidence>
<dbReference type="Pfam" id="PF16979">
    <property type="entry name" value="SIN1_PH"/>
    <property type="match status" value="1"/>
</dbReference>
<dbReference type="EMBL" id="JARKIE010000201">
    <property type="protein sequence ID" value="KAJ7667364.1"/>
    <property type="molecule type" value="Genomic_DNA"/>
</dbReference>
<sequence length="147" mass="16060">MCVLVSFLFPRYGSFISCSNTYLDPQILPTANKATKTAFDSGKHVSYHIQSIADCQQTTKSSAIFKLKLGRTGGKKRYDYKAESAKHVRNSVSCLHHITALLYPTPSLAPRMNHGKAHSHLTLFPLRVLPSLPSSSTSPSSTSSTSC</sequence>
<evidence type="ECO:0000259" key="1">
    <source>
        <dbReference type="Pfam" id="PF16979"/>
    </source>
</evidence>
<organism evidence="2 3">
    <name type="scientific">Mycena rosella</name>
    <name type="common">Pink bonnet</name>
    <name type="synonym">Agaricus rosellus</name>
    <dbReference type="NCBI Taxonomy" id="1033263"/>
    <lineage>
        <taxon>Eukaryota</taxon>
        <taxon>Fungi</taxon>
        <taxon>Dikarya</taxon>
        <taxon>Basidiomycota</taxon>
        <taxon>Agaricomycotina</taxon>
        <taxon>Agaricomycetes</taxon>
        <taxon>Agaricomycetidae</taxon>
        <taxon>Agaricales</taxon>
        <taxon>Marasmiineae</taxon>
        <taxon>Mycenaceae</taxon>
        <taxon>Mycena</taxon>
    </lineage>
</organism>
<feature type="domain" description="SIN1-type PH" evidence="1">
    <location>
        <begin position="26"/>
        <end position="98"/>
    </location>
</feature>
<dbReference type="InterPro" id="IPR031313">
    <property type="entry name" value="Sin1_PH_dom"/>
</dbReference>
<reference evidence="2" key="1">
    <citation type="submission" date="2023-03" db="EMBL/GenBank/DDBJ databases">
        <title>Massive genome expansion in bonnet fungi (Mycena s.s.) driven by repeated elements and novel gene families across ecological guilds.</title>
        <authorList>
            <consortium name="Lawrence Berkeley National Laboratory"/>
            <person name="Harder C.B."/>
            <person name="Miyauchi S."/>
            <person name="Viragh M."/>
            <person name="Kuo A."/>
            <person name="Thoen E."/>
            <person name="Andreopoulos B."/>
            <person name="Lu D."/>
            <person name="Skrede I."/>
            <person name="Drula E."/>
            <person name="Henrissat B."/>
            <person name="Morin E."/>
            <person name="Kohler A."/>
            <person name="Barry K."/>
            <person name="LaButti K."/>
            <person name="Morin E."/>
            <person name="Salamov A."/>
            <person name="Lipzen A."/>
            <person name="Mereny Z."/>
            <person name="Hegedus B."/>
            <person name="Baldrian P."/>
            <person name="Stursova M."/>
            <person name="Weitz H."/>
            <person name="Taylor A."/>
            <person name="Grigoriev I.V."/>
            <person name="Nagy L.G."/>
            <person name="Martin F."/>
            <person name="Kauserud H."/>
        </authorList>
    </citation>
    <scope>NUCLEOTIDE SEQUENCE</scope>
    <source>
        <strain evidence="2">CBHHK067</strain>
    </source>
</reference>
<accession>A0AAD7CWN9</accession>
<protein>
    <recommendedName>
        <fullName evidence="1">SIN1-type PH domain-containing protein</fullName>
    </recommendedName>
</protein>
<comment type="caution">
    <text evidence="2">The sequence shown here is derived from an EMBL/GenBank/DDBJ whole genome shotgun (WGS) entry which is preliminary data.</text>
</comment>
<dbReference type="AlphaFoldDB" id="A0AAD7CWN9"/>
<evidence type="ECO:0000313" key="2">
    <source>
        <dbReference type="EMBL" id="KAJ7667364.1"/>
    </source>
</evidence>
<gene>
    <name evidence="2" type="ORF">B0H17DRAFT_1336101</name>
</gene>
<keyword evidence="3" id="KW-1185">Reference proteome</keyword>
<dbReference type="Gene3D" id="2.30.29.30">
    <property type="entry name" value="Pleckstrin-homology domain (PH domain)/Phosphotyrosine-binding domain (PTB)"/>
    <property type="match status" value="1"/>
</dbReference>
<proteinExistence type="predicted"/>
<dbReference type="InterPro" id="IPR011993">
    <property type="entry name" value="PH-like_dom_sf"/>
</dbReference>
<name>A0AAD7CWN9_MYCRO</name>
<dbReference type="Proteomes" id="UP001221757">
    <property type="component" value="Unassembled WGS sequence"/>
</dbReference>